<dbReference type="AlphaFoldDB" id="A0ABD2ZM34"/>
<accession>A0ABD2ZM34</accession>
<sequence length="115" mass="12827">MDQSHWALFEDSAENPNIVSFVMQMLKDFCEANLSTRRLKGDLGVSLWLPLPAGRKLALMELYLWRDAVLVLGRCWKGYLAGGTAEDFLALVWKGPQAEDARDADTIGKLTPFPG</sequence>
<gene>
    <name evidence="1" type="ORF">ACH5RR_018655</name>
</gene>
<dbReference type="Proteomes" id="UP001630127">
    <property type="component" value="Unassembled WGS sequence"/>
</dbReference>
<keyword evidence="2" id="KW-1185">Reference proteome</keyword>
<evidence type="ECO:0000313" key="1">
    <source>
        <dbReference type="EMBL" id="KAL3520506.1"/>
    </source>
</evidence>
<dbReference type="EMBL" id="JBJUIK010000008">
    <property type="protein sequence ID" value="KAL3520506.1"/>
    <property type="molecule type" value="Genomic_DNA"/>
</dbReference>
<organism evidence="1 2">
    <name type="scientific">Cinchona calisaya</name>
    <dbReference type="NCBI Taxonomy" id="153742"/>
    <lineage>
        <taxon>Eukaryota</taxon>
        <taxon>Viridiplantae</taxon>
        <taxon>Streptophyta</taxon>
        <taxon>Embryophyta</taxon>
        <taxon>Tracheophyta</taxon>
        <taxon>Spermatophyta</taxon>
        <taxon>Magnoliopsida</taxon>
        <taxon>eudicotyledons</taxon>
        <taxon>Gunneridae</taxon>
        <taxon>Pentapetalae</taxon>
        <taxon>asterids</taxon>
        <taxon>lamiids</taxon>
        <taxon>Gentianales</taxon>
        <taxon>Rubiaceae</taxon>
        <taxon>Cinchonoideae</taxon>
        <taxon>Cinchoneae</taxon>
        <taxon>Cinchona</taxon>
    </lineage>
</organism>
<proteinExistence type="predicted"/>
<name>A0ABD2ZM34_9GENT</name>
<evidence type="ECO:0000313" key="2">
    <source>
        <dbReference type="Proteomes" id="UP001630127"/>
    </source>
</evidence>
<comment type="caution">
    <text evidence="1">The sequence shown here is derived from an EMBL/GenBank/DDBJ whole genome shotgun (WGS) entry which is preliminary data.</text>
</comment>
<reference evidence="1 2" key="1">
    <citation type="submission" date="2024-11" db="EMBL/GenBank/DDBJ databases">
        <title>A near-complete genome assembly of Cinchona calisaya.</title>
        <authorList>
            <person name="Lian D.C."/>
            <person name="Zhao X.W."/>
            <person name="Wei L."/>
        </authorList>
    </citation>
    <scope>NUCLEOTIDE SEQUENCE [LARGE SCALE GENOMIC DNA]</scope>
    <source>
        <tissue evidence="1">Nenye</tissue>
    </source>
</reference>
<protein>
    <submittedName>
        <fullName evidence="1">Uncharacterized protein</fullName>
    </submittedName>
</protein>